<dbReference type="RefSeq" id="WP_225239540.1">
    <property type="nucleotide sequence ID" value="NZ_JAHYBX010000006.1"/>
</dbReference>
<keyword evidence="1" id="KW-0677">Repeat</keyword>
<keyword evidence="2" id="KW-0732">Signal</keyword>
<comment type="caution">
    <text evidence="4">The sequence shown here is derived from an EMBL/GenBank/DDBJ whole genome shotgun (WGS) entry which is preliminary data.</text>
</comment>
<feature type="domain" description="TonB C-terminal" evidence="3">
    <location>
        <begin position="272"/>
        <end position="339"/>
    </location>
</feature>
<dbReference type="Proteomes" id="UP001198602">
    <property type="component" value="Unassembled WGS sequence"/>
</dbReference>
<evidence type="ECO:0000256" key="2">
    <source>
        <dbReference type="SAM" id="SignalP"/>
    </source>
</evidence>
<dbReference type="Pfam" id="PF02493">
    <property type="entry name" value="MORN"/>
    <property type="match status" value="4"/>
</dbReference>
<reference evidence="4 5" key="1">
    <citation type="submission" date="2021-07" db="EMBL/GenBank/DDBJ databases">
        <title>Characterization of Violacein-producing bacteria and related species.</title>
        <authorList>
            <person name="Wilson H.S."/>
            <person name="De Leon M.E."/>
        </authorList>
    </citation>
    <scope>NUCLEOTIDE SEQUENCE [LARGE SCALE GENOMIC DNA]</scope>
    <source>
        <strain evidence="4 5">HSC-2F05</strain>
    </source>
</reference>
<organism evidence="4 5">
    <name type="scientific">Massilia hydrophila</name>
    <dbReference type="NCBI Taxonomy" id="3044279"/>
    <lineage>
        <taxon>Bacteria</taxon>
        <taxon>Pseudomonadati</taxon>
        <taxon>Pseudomonadota</taxon>
        <taxon>Betaproteobacteria</taxon>
        <taxon>Burkholderiales</taxon>
        <taxon>Oxalobacteraceae</taxon>
        <taxon>Telluria group</taxon>
        <taxon>Massilia</taxon>
    </lineage>
</organism>
<dbReference type="Gene3D" id="2.20.110.10">
    <property type="entry name" value="Histone H3 K4-specific methyltransferase SET7/9 N-terminal domain"/>
    <property type="match status" value="2"/>
</dbReference>
<feature type="signal peptide" evidence="2">
    <location>
        <begin position="1"/>
        <end position="22"/>
    </location>
</feature>
<dbReference type="SUPFAM" id="SSF74653">
    <property type="entry name" value="TolA/TonB C-terminal domain"/>
    <property type="match status" value="1"/>
</dbReference>
<protein>
    <submittedName>
        <fullName evidence="4">Energy transducer TonB</fullName>
    </submittedName>
</protein>
<evidence type="ECO:0000313" key="5">
    <source>
        <dbReference type="Proteomes" id="UP001198602"/>
    </source>
</evidence>
<dbReference type="SUPFAM" id="SSF82185">
    <property type="entry name" value="Histone H3 K4-specific methyltransferase SET7/9 N-terminal domain"/>
    <property type="match status" value="1"/>
</dbReference>
<dbReference type="SMART" id="SM00698">
    <property type="entry name" value="MORN"/>
    <property type="match status" value="4"/>
</dbReference>
<sequence length="341" mass="37088">MPIKRLSIVFLSCLALSAPSRAGEPAFAGKSDCRIAPVEPAPTRVGVSWNGACKDGYAEGQGVLEWYGAGDRGKRRLEANLVRGEVSGAGKLAYPGGSYLGSFRRGVPHGAGYFEYRDGAQYEGGVTDGQPDGSGTRISADGSLYEGEWKAGKRHGRGKETFTLGGRYEGEWRDDEFNGQGSIVYGGSGRRWSGEFRDGFASDLNPRPRRDSRRDDVRNTGDLAWEALPAAQQNALRNSYPALDDRDEPPYPLPGQQGKLKDALSEFYSRYARLELEGQTLVYVTVGPDGIPASAKAYSAPHPEFGRAAAMAMMMQRYKPGLCAGKPCEMIYPVKFLFTLE</sequence>
<gene>
    <name evidence="4" type="ORF">LE190_15520</name>
</gene>
<dbReference type="Pfam" id="PF03544">
    <property type="entry name" value="TonB_C"/>
    <property type="match status" value="1"/>
</dbReference>
<dbReference type="EMBL" id="JAHYBX010000006">
    <property type="protein sequence ID" value="MCA1857322.1"/>
    <property type="molecule type" value="Genomic_DNA"/>
</dbReference>
<dbReference type="PANTHER" id="PTHR43215">
    <property type="entry name" value="RADIAL SPOKE HEAD 1 HOMOLOG"/>
    <property type="match status" value="1"/>
</dbReference>
<proteinExistence type="predicted"/>
<feature type="chain" id="PRO_5046584752" evidence="2">
    <location>
        <begin position="23"/>
        <end position="341"/>
    </location>
</feature>
<keyword evidence="5" id="KW-1185">Reference proteome</keyword>
<dbReference type="InterPro" id="IPR037682">
    <property type="entry name" value="TonB_C"/>
</dbReference>
<dbReference type="Gene3D" id="3.30.1150.10">
    <property type="match status" value="1"/>
</dbReference>
<dbReference type="PANTHER" id="PTHR43215:SF14">
    <property type="entry name" value="RADIAL SPOKE HEAD 1 HOMOLOG"/>
    <property type="match status" value="1"/>
</dbReference>
<dbReference type="InterPro" id="IPR003409">
    <property type="entry name" value="MORN"/>
</dbReference>
<evidence type="ECO:0000313" key="4">
    <source>
        <dbReference type="EMBL" id="MCA1857322.1"/>
    </source>
</evidence>
<accession>A0ABS7YE39</accession>
<name>A0ABS7YE39_9BURK</name>
<evidence type="ECO:0000256" key="1">
    <source>
        <dbReference type="ARBA" id="ARBA00022737"/>
    </source>
</evidence>
<evidence type="ECO:0000259" key="3">
    <source>
        <dbReference type="Pfam" id="PF03544"/>
    </source>
</evidence>